<keyword evidence="1" id="KW-1133">Transmembrane helix</keyword>
<reference evidence="2 3" key="1">
    <citation type="submission" date="2022-05" db="EMBL/GenBank/DDBJ databases">
        <title>Microbulbifer sp. nov., isolated from sponge.</title>
        <authorList>
            <person name="Gao L."/>
        </authorList>
    </citation>
    <scope>NUCLEOTIDE SEQUENCE [LARGE SCALE GENOMIC DNA]</scope>
    <source>
        <strain evidence="2 3">MI-G</strain>
    </source>
</reference>
<dbReference type="RefSeq" id="WP_301415484.1">
    <property type="nucleotide sequence ID" value="NZ_CP098023.1"/>
</dbReference>
<evidence type="ECO:0000313" key="2">
    <source>
        <dbReference type="EMBL" id="WKD49633.1"/>
    </source>
</evidence>
<name>A0ABY9E9E2_9GAMM</name>
<feature type="transmembrane region" description="Helical" evidence="1">
    <location>
        <begin position="54"/>
        <end position="71"/>
    </location>
</feature>
<keyword evidence="3" id="KW-1185">Reference proteome</keyword>
<feature type="transmembrane region" description="Helical" evidence="1">
    <location>
        <begin position="29"/>
        <end position="48"/>
    </location>
</feature>
<feature type="transmembrane region" description="Helical" evidence="1">
    <location>
        <begin position="161"/>
        <end position="178"/>
    </location>
</feature>
<gene>
    <name evidence="2" type="ORF">M8T91_17350</name>
</gene>
<keyword evidence="1" id="KW-0472">Membrane</keyword>
<organism evidence="2 3">
    <name type="scientific">Microbulbifer spongiae</name>
    <dbReference type="NCBI Taxonomy" id="2944933"/>
    <lineage>
        <taxon>Bacteria</taxon>
        <taxon>Pseudomonadati</taxon>
        <taxon>Pseudomonadota</taxon>
        <taxon>Gammaproteobacteria</taxon>
        <taxon>Cellvibrionales</taxon>
        <taxon>Microbulbiferaceae</taxon>
        <taxon>Microbulbifer</taxon>
    </lineage>
</organism>
<dbReference type="Proteomes" id="UP001321520">
    <property type="component" value="Chromosome"/>
</dbReference>
<accession>A0ABY9E9E2</accession>
<proteinExistence type="predicted"/>
<dbReference type="EMBL" id="CP098023">
    <property type="protein sequence ID" value="WKD49633.1"/>
    <property type="molecule type" value="Genomic_DNA"/>
</dbReference>
<evidence type="ECO:0000313" key="3">
    <source>
        <dbReference type="Proteomes" id="UP001321520"/>
    </source>
</evidence>
<evidence type="ECO:0000256" key="1">
    <source>
        <dbReference type="SAM" id="Phobius"/>
    </source>
</evidence>
<feature type="transmembrane region" description="Helical" evidence="1">
    <location>
        <begin position="137"/>
        <end position="155"/>
    </location>
</feature>
<feature type="transmembrane region" description="Helical" evidence="1">
    <location>
        <begin position="91"/>
        <end position="108"/>
    </location>
</feature>
<protein>
    <recommendedName>
        <fullName evidence="4">DUF2157 domain-containing protein</fullName>
    </recommendedName>
</protein>
<sequence length="189" mass="20507">MTDLNNIRDNLDYVSSAVRSGPSRGGIPALYFLWGLLIFIGFTLADFAPQLTGFYFLIVGPAGGLFSWWLGARTGRREGVNDAALGQRYGLHWLVSGAAFLLAFISLISAREAAGPELFLLVAGLSYSLAGVHLERPLLYSGLLMLACYGGMVLISPPYAWTLTGLVVGISLLWAGFAQRAEHHRERSQ</sequence>
<evidence type="ECO:0008006" key="4">
    <source>
        <dbReference type="Google" id="ProtNLM"/>
    </source>
</evidence>
<feature type="transmembrane region" description="Helical" evidence="1">
    <location>
        <begin position="114"/>
        <end position="130"/>
    </location>
</feature>
<keyword evidence="1" id="KW-0812">Transmembrane</keyword>